<protein>
    <recommendedName>
        <fullName evidence="3">Sulfotransferase domain-containing protein</fullName>
    </recommendedName>
</protein>
<keyword evidence="2" id="KW-0808">Transferase</keyword>
<evidence type="ECO:0000313" key="4">
    <source>
        <dbReference type="EMBL" id="GAU91826.1"/>
    </source>
</evidence>
<accession>A0A1D1UQ23</accession>
<keyword evidence="5" id="KW-1185">Reference proteome</keyword>
<comment type="similarity">
    <text evidence="1">Belongs to the sulfotransferase 1 family.</text>
</comment>
<evidence type="ECO:0000256" key="1">
    <source>
        <dbReference type="ARBA" id="ARBA00005771"/>
    </source>
</evidence>
<comment type="caution">
    <text evidence="4">The sequence shown here is derived from an EMBL/GenBank/DDBJ whole genome shotgun (WGS) entry which is preliminary data.</text>
</comment>
<dbReference type="Proteomes" id="UP000186922">
    <property type="component" value="Unassembled WGS sequence"/>
</dbReference>
<dbReference type="EMBL" id="BDGG01000002">
    <property type="protein sequence ID" value="GAU91826.1"/>
    <property type="molecule type" value="Genomic_DNA"/>
</dbReference>
<dbReference type="AlphaFoldDB" id="A0A1D1UQ23"/>
<dbReference type="Gene3D" id="3.40.50.300">
    <property type="entry name" value="P-loop containing nucleotide triphosphate hydrolases"/>
    <property type="match status" value="1"/>
</dbReference>
<dbReference type="SUPFAM" id="SSF52540">
    <property type="entry name" value="P-loop containing nucleoside triphosphate hydrolases"/>
    <property type="match status" value="1"/>
</dbReference>
<reference evidence="4 5" key="1">
    <citation type="journal article" date="2016" name="Nat. Commun.">
        <title>Extremotolerant tardigrade genome and improved radiotolerance of human cultured cells by tardigrade-unique protein.</title>
        <authorList>
            <person name="Hashimoto T."/>
            <person name="Horikawa D.D."/>
            <person name="Saito Y."/>
            <person name="Kuwahara H."/>
            <person name="Kozuka-Hata H."/>
            <person name="Shin-I T."/>
            <person name="Minakuchi Y."/>
            <person name="Ohishi K."/>
            <person name="Motoyama A."/>
            <person name="Aizu T."/>
            <person name="Enomoto A."/>
            <person name="Kondo K."/>
            <person name="Tanaka S."/>
            <person name="Hara Y."/>
            <person name="Koshikawa S."/>
            <person name="Sagara H."/>
            <person name="Miura T."/>
            <person name="Yokobori S."/>
            <person name="Miyagawa K."/>
            <person name="Suzuki Y."/>
            <person name="Kubo T."/>
            <person name="Oyama M."/>
            <person name="Kohara Y."/>
            <person name="Fujiyama A."/>
            <person name="Arakawa K."/>
            <person name="Katayama T."/>
            <person name="Toyoda A."/>
            <person name="Kunieda T."/>
        </authorList>
    </citation>
    <scope>NUCLEOTIDE SEQUENCE [LARGE SCALE GENOMIC DNA]</scope>
    <source>
        <strain evidence="4 5">YOKOZUNA-1</strain>
    </source>
</reference>
<dbReference type="InterPro" id="IPR027417">
    <property type="entry name" value="P-loop_NTPase"/>
</dbReference>
<dbReference type="InterPro" id="IPR000863">
    <property type="entry name" value="Sulfotransferase_dom"/>
</dbReference>
<evidence type="ECO:0000259" key="3">
    <source>
        <dbReference type="Pfam" id="PF00685"/>
    </source>
</evidence>
<evidence type="ECO:0000313" key="5">
    <source>
        <dbReference type="Proteomes" id="UP000186922"/>
    </source>
</evidence>
<dbReference type="STRING" id="947166.A0A1D1UQ23"/>
<dbReference type="GO" id="GO:0008146">
    <property type="term" value="F:sulfotransferase activity"/>
    <property type="evidence" value="ECO:0007669"/>
    <property type="project" value="InterPro"/>
</dbReference>
<evidence type="ECO:0000256" key="2">
    <source>
        <dbReference type="ARBA" id="ARBA00022679"/>
    </source>
</evidence>
<feature type="domain" description="Sulfotransferase" evidence="3">
    <location>
        <begin position="62"/>
        <end position="168"/>
    </location>
</feature>
<name>A0A1D1UQ23_RAMVA</name>
<sequence>MTFTVSGTKALQYRSPGTCQLRAVTLSGSKRLRATSVPLRTQNQVRSREPIKQLREFCFFPGSQWMAAIVLMITNNADPQCLHSGKPLRETVPFIEQVIPSQMAKPELWNINRLAGMPSPRLYSTHLPADGFPQSIWQKAQMIYMYRNPKDVAVLMHHWLRGLEAVQYNHEIPYFVEQLTDGLPKRPAWYGPLL</sequence>
<dbReference type="OrthoDB" id="205623at2759"/>
<organism evidence="4 5">
    <name type="scientific">Ramazzottius varieornatus</name>
    <name type="common">Water bear</name>
    <name type="synonym">Tardigrade</name>
    <dbReference type="NCBI Taxonomy" id="947166"/>
    <lineage>
        <taxon>Eukaryota</taxon>
        <taxon>Metazoa</taxon>
        <taxon>Ecdysozoa</taxon>
        <taxon>Tardigrada</taxon>
        <taxon>Eutardigrada</taxon>
        <taxon>Parachela</taxon>
        <taxon>Hypsibioidea</taxon>
        <taxon>Ramazzottiidae</taxon>
        <taxon>Ramazzottius</taxon>
    </lineage>
</organism>
<proteinExistence type="inferred from homology"/>
<gene>
    <name evidence="4" type="primary">RvY_04007</name>
    <name evidence="4" type="synonym">RvY_04007.2</name>
    <name evidence="4" type="ORF">RvY_04007-2</name>
</gene>
<dbReference type="Pfam" id="PF00685">
    <property type="entry name" value="Sulfotransfer_1"/>
    <property type="match status" value="1"/>
</dbReference>
<dbReference type="PANTHER" id="PTHR11783">
    <property type="entry name" value="SULFOTRANSFERASE SULT"/>
    <property type="match status" value="1"/>
</dbReference>